<dbReference type="AlphaFoldDB" id="A0A5P2GA92"/>
<reference evidence="1 2" key="1">
    <citation type="submission" date="2019-09" db="EMBL/GenBank/DDBJ databases">
        <title>Complete genome sequence of Arachidicoccus sp. B3-10 isolated from apple orchard soil.</title>
        <authorList>
            <person name="Kim H.S."/>
            <person name="Han K.-I."/>
            <person name="Suh M.K."/>
            <person name="Lee K.C."/>
            <person name="Eom M.K."/>
            <person name="Kim J.-S."/>
            <person name="Kang S.W."/>
            <person name="Sin Y."/>
            <person name="Lee J.-S."/>
        </authorList>
    </citation>
    <scope>NUCLEOTIDE SEQUENCE [LARGE SCALE GENOMIC DNA]</scope>
    <source>
        <strain evidence="1 2">B3-10</strain>
    </source>
</reference>
<dbReference type="RefSeq" id="WP_131331059.1">
    <property type="nucleotide sequence ID" value="NZ_CP044016.1"/>
</dbReference>
<dbReference type="KEGG" id="arac:E0W69_016075"/>
<proteinExistence type="predicted"/>
<sequence length="231" mass="26615">MNNEEKLSSDDHSFEDNILLINTLKIHLKELGFQVIENTENNSLVVNHELLVVAEIVHNPNYHQRLLHLWINTSQSDYFPEGIEDNIVGIGDSIEEKINSVLNNYIHTTFLPIANSINESYEPDITMSISAQIYQVEIGEIGKQGNWDKIPEQYIFFELLYNQLAQVISLEKFNWLKVYIARQADGTISGECLLNNQNWEEGMSILIQYANSWGVTHSFQGLKQFIMVKKL</sequence>
<dbReference type="Proteomes" id="UP000292424">
    <property type="component" value="Chromosome"/>
</dbReference>
<name>A0A5P2GA92_9BACT</name>
<dbReference type="OrthoDB" id="640499at2"/>
<organism evidence="1 2">
    <name type="scientific">Rhizosphaericola mali</name>
    <dbReference type="NCBI Taxonomy" id="2545455"/>
    <lineage>
        <taxon>Bacteria</taxon>
        <taxon>Pseudomonadati</taxon>
        <taxon>Bacteroidota</taxon>
        <taxon>Chitinophagia</taxon>
        <taxon>Chitinophagales</taxon>
        <taxon>Chitinophagaceae</taxon>
        <taxon>Rhizosphaericola</taxon>
    </lineage>
</organism>
<evidence type="ECO:0000313" key="1">
    <source>
        <dbReference type="EMBL" id="QES90103.1"/>
    </source>
</evidence>
<dbReference type="EMBL" id="CP044016">
    <property type="protein sequence ID" value="QES90103.1"/>
    <property type="molecule type" value="Genomic_DNA"/>
</dbReference>
<keyword evidence="2" id="KW-1185">Reference proteome</keyword>
<accession>A0A5P2GA92</accession>
<evidence type="ECO:0000313" key="2">
    <source>
        <dbReference type="Proteomes" id="UP000292424"/>
    </source>
</evidence>
<protein>
    <submittedName>
        <fullName evidence="1">Uncharacterized protein</fullName>
    </submittedName>
</protein>
<dbReference type="Pfam" id="PF19875">
    <property type="entry name" value="DUF6348"/>
    <property type="match status" value="1"/>
</dbReference>
<dbReference type="InterPro" id="IPR045929">
    <property type="entry name" value="DUF6348"/>
</dbReference>
<gene>
    <name evidence="1" type="ORF">E0W69_016075</name>
</gene>